<dbReference type="OrthoDB" id="552755at2759"/>
<evidence type="ECO:0008006" key="4">
    <source>
        <dbReference type="Google" id="ProtNLM"/>
    </source>
</evidence>
<dbReference type="GO" id="GO:0005634">
    <property type="term" value="C:nucleus"/>
    <property type="evidence" value="ECO:0007669"/>
    <property type="project" value="TreeGrafter"/>
</dbReference>
<organism evidence="2 3">
    <name type="scientific">Lophiostoma macrostomum CBS 122681</name>
    <dbReference type="NCBI Taxonomy" id="1314788"/>
    <lineage>
        <taxon>Eukaryota</taxon>
        <taxon>Fungi</taxon>
        <taxon>Dikarya</taxon>
        <taxon>Ascomycota</taxon>
        <taxon>Pezizomycotina</taxon>
        <taxon>Dothideomycetes</taxon>
        <taxon>Pleosporomycetidae</taxon>
        <taxon>Pleosporales</taxon>
        <taxon>Lophiostomataceae</taxon>
        <taxon>Lophiostoma</taxon>
    </lineage>
</organism>
<feature type="region of interest" description="Disordered" evidence="1">
    <location>
        <begin position="80"/>
        <end position="263"/>
    </location>
</feature>
<evidence type="ECO:0000256" key="1">
    <source>
        <dbReference type="SAM" id="MobiDB-lite"/>
    </source>
</evidence>
<name>A0A6A6TP52_9PLEO</name>
<evidence type="ECO:0000313" key="3">
    <source>
        <dbReference type="Proteomes" id="UP000799324"/>
    </source>
</evidence>
<sequence>MSDSEAAGLPSDATISRALRDVVISTYKSGKTDDLTVKRVRTGAETQLELPEGFFKKHGTWNKKSKDIILEAVVSICRPAEPAPTPAPKKVSKPKAVPKAAPKKTKAANDSPHGVKRRAAAPEKKTQKRRKTVVSSDEESDTAPTPPKEETPSDIENESPPKKLVQRTKKVVTEDSEDEGVVGNGAARQAHVDEDPSPAATPPRQTKGDVSESELSSLIDESPVKKRQKKAAPVKGGKASTAKEVKLKAKPKGKAQDDPDQAEIKRLQGWLVKCGIRKVWSKELANYDTSKEKIRHLKDMLMDAGMDGKYSVEKAARIKEEREFAKDLEAIQEADQVWGAKETEGGGGRPKRRAAAKAATSYVLKRPAGDEDDDTEGGAEKDESSDGTDDMSEDTGESEGPSNDNDVDSD</sequence>
<keyword evidence="3" id="KW-1185">Reference proteome</keyword>
<proteinExistence type="predicted"/>
<dbReference type="AlphaFoldDB" id="A0A6A6TP52"/>
<gene>
    <name evidence="2" type="ORF">K491DRAFT_618953</name>
</gene>
<accession>A0A6A6TP52</accession>
<protein>
    <recommendedName>
        <fullName evidence="4">Transcriptional regulator</fullName>
    </recommendedName>
</protein>
<feature type="region of interest" description="Disordered" evidence="1">
    <location>
        <begin position="336"/>
        <end position="410"/>
    </location>
</feature>
<feature type="compositionally biased region" description="Acidic residues" evidence="1">
    <location>
        <begin position="385"/>
        <end position="397"/>
    </location>
</feature>
<dbReference type="PANTHER" id="PTHR15410:SF2">
    <property type="entry name" value="HIRA-INTERACTING PROTEIN 3"/>
    <property type="match status" value="1"/>
</dbReference>
<dbReference type="InterPro" id="IPR037647">
    <property type="entry name" value="HIRIP3"/>
</dbReference>
<dbReference type="EMBL" id="MU004292">
    <property type="protein sequence ID" value="KAF2661845.1"/>
    <property type="molecule type" value="Genomic_DNA"/>
</dbReference>
<feature type="compositionally biased region" description="Basic and acidic residues" evidence="1">
    <location>
        <begin position="254"/>
        <end position="263"/>
    </location>
</feature>
<dbReference type="Proteomes" id="UP000799324">
    <property type="component" value="Unassembled WGS sequence"/>
</dbReference>
<reference evidence="2" key="1">
    <citation type="journal article" date="2020" name="Stud. Mycol.">
        <title>101 Dothideomycetes genomes: a test case for predicting lifestyles and emergence of pathogens.</title>
        <authorList>
            <person name="Haridas S."/>
            <person name="Albert R."/>
            <person name="Binder M."/>
            <person name="Bloem J."/>
            <person name="Labutti K."/>
            <person name="Salamov A."/>
            <person name="Andreopoulos B."/>
            <person name="Baker S."/>
            <person name="Barry K."/>
            <person name="Bills G."/>
            <person name="Bluhm B."/>
            <person name="Cannon C."/>
            <person name="Castanera R."/>
            <person name="Culley D."/>
            <person name="Daum C."/>
            <person name="Ezra D."/>
            <person name="Gonzalez J."/>
            <person name="Henrissat B."/>
            <person name="Kuo A."/>
            <person name="Liang C."/>
            <person name="Lipzen A."/>
            <person name="Lutzoni F."/>
            <person name="Magnuson J."/>
            <person name="Mondo S."/>
            <person name="Nolan M."/>
            <person name="Ohm R."/>
            <person name="Pangilinan J."/>
            <person name="Park H.-J."/>
            <person name="Ramirez L."/>
            <person name="Alfaro M."/>
            <person name="Sun H."/>
            <person name="Tritt A."/>
            <person name="Yoshinaga Y."/>
            <person name="Zwiers L.-H."/>
            <person name="Turgeon B."/>
            <person name="Goodwin S."/>
            <person name="Spatafora J."/>
            <person name="Crous P."/>
            <person name="Grigoriev I."/>
        </authorList>
    </citation>
    <scope>NUCLEOTIDE SEQUENCE</scope>
    <source>
        <strain evidence="2">CBS 122681</strain>
    </source>
</reference>
<evidence type="ECO:0000313" key="2">
    <source>
        <dbReference type="EMBL" id="KAF2661845.1"/>
    </source>
</evidence>
<dbReference type="PANTHER" id="PTHR15410">
    <property type="entry name" value="HIRA-INTERACTING PROTEIN 3"/>
    <property type="match status" value="1"/>
</dbReference>